<dbReference type="Gene3D" id="2.40.128.200">
    <property type="match status" value="1"/>
</dbReference>
<evidence type="ECO:0000259" key="5">
    <source>
        <dbReference type="Pfam" id="PF09864"/>
    </source>
</evidence>
<protein>
    <recommendedName>
        <fullName evidence="5">C-type lysozyme inhibitor domain-containing protein</fullName>
    </recommendedName>
</protein>
<evidence type="ECO:0000256" key="3">
    <source>
        <dbReference type="ARBA" id="ARBA00023139"/>
    </source>
</evidence>
<reference evidence="6 7" key="1">
    <citation type="journal article" date="2016" name="Appl. Environ. Microbiol.">
        <title>Whole genome relationships among Francisella bacteria of diverse origin define new species and provide specific regions for detection.</title>
        <authorList>
            <person name="Challacombe J.F."/>
            <person name="Petersen J.M."/>
            <person name="Gallegos-Graves V."/>
            <person name="Hodge D."/>
            <person name="Pillai S."/>
            <person name="Kuske C.R."/>
        </authorList>
    </citation>
    <scope>NUCLEOTIDE SEQUENCE [LARGE SCALE GENOMIC DNA]</scope>
    <source>
        <strain evidence="7">TX07-7310</strain>
    </source>
</reference>
<dbReference type="InterPro" id="IPR036328">
    <property type="entry name" value="MliC_sf"/>
</dbReference>
<dbReference type="OrthoDB" id="5348860at2"/>
<keyword evidence="7" id="KW-1185">Reference proteome</keyword>
<accession>A0A1L4BPU8</accession>
<keyword evidence="4" id="KW-0449">Lipoprotein</keyword>
<keyword evidence="3" id="KW-0564">Palmitate</keyword>
<evidence type="ECO:0000313" key="6">
    <source>
        <dbReference type="EMBL" id="API85864.1"/>
    </source>
</evidence>
<organism evidence="6 7">
    <name type="scientific">Francisella uliginis</name>
    <dbReference type="NCBI Taxonomy" id="573570"/>
    <lineage>
        <taxon>Bacteria</taxon>
        <taxon>Pseudomonadati</taxon>
        <taxon>Pseudomonadota</taxon>
        <taxon>Gammaproteobacteria</taxon>
        <taxon>Thiotrichales</taxon>
        <taxon>Francisellaceae</taxon>
        <taxon>Francisella</taxon>
    </lineage>
</organism>
<proteinExistence type="predicted"/>
<evidence type="ECO:0000256" key="1">
    <source>
        <dbReference type="ARBA" id="ARBA00022729"/>
    </source>
</evidence>
<dbReference type="KEGG" id="frx:F7310_00175"/>
<evidence type="ECO:0000256" key="4">
    <source>
        <dbReference type="ARBA" id="ARBA00023288"/>
    </source>
</evidence>
<dbReference type="RefSeq" id="WP_072711065.1">
    <property type="nucleotide sequence ID" value="NZ_CP016796.1"/>
</dbReference>
<name>A0A1L4BPU8_9GAMM</name>
<evidence type="ECO:0000313" key="7">
    <source>
        <dbReference type="Proteomes" id="UP000184222"/>
    </source>
</evidence>
<gene>
    <name evidence="6" type="ORF">F7310_00175</name>
</gene>
<keyword evidence="2" id="KW-0472">Membrane</keyword>
<dbReference type="SUPFAM" id="SSF141488">
    <property type="entry name" value="YdhA-like"/>
    <property type="match status" value="1"/>
</dbReference>
<dbReference type="AlphaFoldDB" id="A0A1L4BPU8"/>
<evidence type="ECO:0000256" key="2">
    <source>
        <dbReference type="ARBA" id="ARBA00023136"/>
    </source>
</evidence>
<dbReference type="InterPro" id="IPR018660">
    <property type="entry name" value="MliC"/>
</dbReference>
<dbReference type="Pfam" id="PF09864">
    <property type="entry name" value="MliC"/>
    <property type="match status" value="1"/>
</dbReference>
<keyword evidence="1" id="KW-0732">Signal</keyword>
<dbReference type="EMBL" id="CP016796">
    <property type="protein sequence ID" value="API85864.1"/>
    <property type="molecule type" value="Genomic_DNA"/>
</dbReference>
<dbReference type="Proteomes" id="UP000184222">
    <property type="component" value="Chromosome"/>
</dbReference>
<feature type="domain" description="C-type lysozyme inhibitor" evidence="5">
    <location>
        <begin position="51"/>
        <end position="101"/>
    </location>
</feature>
<sequence length="123" mass="13955">MQGSNFKKFIVVLFAFLCFFAPLEAITKQEDNPLKVTLDNKLIFTNGSQNIIIKIYSLSDKSLNFVKFTYKGKNYTLPQVVSADGARFSDGRDLSVWLVGRKLNVINNIVGDKNNQTYHLKES</sequence>